<evidence type="ECO:0000313" key="1">
    <source>
        <dbReference type="EMBL" id="GAA4189789.1"/>
    </source>
</evidence>
<comment type="caution">
    <text evidence="1">The sequence shown here is derived from an EMBL/GenBank/DDBJ whole genome shotgun (WGS) entry which is preliminary data.</text>
</comment>
<protein>
    <submittedName>
        <fullName evidence="1">Uncharacterized protein</fullName>
    </submittedName>
</protein>
<evidence type="ECO:0000313" key="2">
    <source>
        <dbReference type="Proteomes" id="UP001500213"/>
    </source>
</evidence>
<organism evidence="1 2">
    <name type="scientific">Gryllotalpicola kribbensis</name>
    <dbReference type="NCBI Taxonomy" id="993084"/>
    <lineage>
        <taxon>Bacteria</taxon>
        <taxon>Bacillati</taxon>
        <taxon>Actinomycetota</taxon>
        <taxon>Actinomycetes</taxon>
        <taxon>Micrococcales</taxon>
        <taxon>Microbacteriaceae</taxon>
        <taxon>Gryllotalpicola</taxon>
    </lineage>
</organism>
<dbReference type="Proteomes" id="UP001500213">
    <property type="component" value="Unassembled WGS sequence"/>
</dbReference>
<keyword evidence="2" id="KW-1185">Reference proteome</keyword>
<sequence>MIGDGGVLKDWFDARPVGAVIVRPDHIIAAECLAQDLDATLQQVFAVAHAAQPGEARGEAAVAPAPAIAS</sequence>
<accession>A0ABP8ASW8</accession>
<dbReference type="RefSeq" id="WP_344776064.1">
    <property type="nucleotide sequence ID" value="NZ_BAABBX010000014.1"/>
</dbReference>
<reference evidence="2" key="1">
    <citation type="journal article" date="2019" name="Int. J. Syst. Evol. Microbiol.">
        <title>The Global Catalogue of Microorganisms (GCM) 10K type strain sequencing project: providing services to taxonomists for standard genome sequencing and annotation.</title>
        <authorList>
            <consortium name="The Broad Institute Genomics Platform"/>
            <consortium name="The Broad Institute Genome Sequencing Center for Infectious Disease"/>
            <person name="Wu L."/>
            <person name="Ma J."/>
        </authorList>
    </citation>
    <scope>NUCLEOTIDE SEQUENCE [LARGE SCALE GENOMIC DNA]</scope>
    <source>
        <strain evidence="2">JCM 17593</strain>
    </source>
</reference>
<proteinExistence type="predicted"/>
<dbReference type="EMBL" id="BAABBX010000014">
    <property type="protein sequence ID" value="GAA4189789.1"/>
    <property type="molecule type" value="Genomic_DNA"/>
</dbReference>
<name>A0ABP8ASW8_9MICO</name>
<gene>
    <name evidence="1" type="ORF">GCM10022288_18160</name>
</gene>